<feature type="transmembrane region" description="Helical" evidence="1">
    <location>
        <begin position="29"/>
        <end position="48"/>
    </location>
</feature>
<evidence type="ECO:0000313" key="2">
    <source>
        <dbReference type="EMBL" id="PGH13197.1"/>
    </source>
</evidence>
<accession>A0A2B7XXI9</accession>
<sequence>MAHLHDSFPPQSSNETHDLTMVHKLTSPWLFILSFLMFLFAFFFKTVLGTPRPGFWTAGVFSMNVRAQAVDMAAQAYGT</sequence>
<keyword evidence="1" id="KW-0812">Transmembrane</keyword>
<reference evidence="2 3" key="1">
    <citation type="submission" date="2017-10" db="EMBL/GenBank/DDBJ databases">
        <title>Comparative genomics in systemic dimorphic fungi from Ajellomycetaceae.</title>
        <authorList>
            <person name="Munoz J.F."/>
            <person name="Mcewen J.G."/>
            <person name="Clay O.K."/>
            <person name="Cuomo C.A."/>
        </authorList>
    </citation>
    <scope>NUCLEOTIDE SEQUENCE [LARGE SCALE GENOMIC DNA]</scope>
    <source>
        <strain evidence="2 3">UAMH7299</strain>
    </source>
</reference>
<comment type="caution">
    <text evidence="2">The sequence shown here is derived from an EMBL/GenBank/DDBJ whole genome shotgun (WGS) entry which is preliminary data.</text>
</comment>
<dbReference type="AlphaFoldDB" id="A0A2B7XXI9"/>
<keyword evidence="1" id="KW-0472">Membrane</keyword>
<evidence type="ECO:0000256" key="1">
    <source>
        <dbReference type="SAM" id="Phobius"/>
    </source>
</evidence>
<protein>
    <submittedName>
        <fullName evidence="2">Uncharacterized protein</fullName>
    </submittedName>
</protein>
<dbReference type="Proteomes" id="UP000224634">
    <property type="component" value="Unassembled WGS sequence"/>
</dbReference>
<name>A0A2B7XXI9_POLH7</name>
<gene>
    <name evidence="2" type="ORF">AJ80_06443</name>
</gene>
<proteinExistence type="predicted"/>
<keyword evidence="1" id="KW-1133">Transmembrane helix</keyword>
<dbReference type="EMBL" id="PDNA01000107">
    <property type="protein sequence ID" value="PGH13197.1"/>
    <property type="molecule type" value="Genomic_DNA"/>
</dbReference>
<organism evidence="2 3">
    <name type="scientific">Polytolypa hystricis (strain UAMH7299)</name>
    <dbReference type="NCBI Taxonomy" id="1447883"/>
    <lineage>
        <taxon>Eukaryota</taxon>
        <taxon>Fungi</taxon>
        <taxon>Dikarya</taxon>
        <taxon>Ascomycota</taxon>
        <taxon>Pezizomycotina</taxon>
        <taxon>Eurotiomycetes</taxon>
        <taxon>Eurotiomycetidae</taxon>
        <taxon>Onygenales</taxon>
        <taxon>Onygenales incertae sedis</taxon>
        <taxon>Polytolypa</taxon>
    </lineage>
</organism>
<keyword evidence="3" id="KW-1185">Reference proteome</keyword>
<evidence type="ECO:0000313" key="3">
    <source>
        <dbReference type="Proteomes" id="UP000224634"/>
    </source>
</evidence>